<evidence type="ECO:0000313" key="3">
    <source>
        <dbReference type="EMBL" id="KAK8152087.1"/>
    </source>
</evidence>
<dbReference type="Proteomes" id="UP001456524">
    <property type="component" value="Unassembled WGS sequence"/>
</dbReference>
<feature type="non-terminal residue" evidence="3">
    <location>
        <position position="1"/>
    </location>
</feature>
<dbReference type="InterPro" id="IPR013083">
    <property type="entry name" value="Znf_RING/FYVE/PHD"/>
</dbReference>
<dbReference type="PROSITE" id="PS50089">
    <property type="entry name" value="ZF_RING_2"/>
    <property type="match status" value="1"/>
</dbReference>
<protein>
    <recommendedName>
        <fullName evidence="2">RING-type domain-containing protein</fullName>
    </recommendedName>
</protein>
<evidence type="ECO:0000259" key="2">
    <source>
        <dbReference type="PROSITE" id="PS50089"/>
    </source>
</evidence>
<evidence type="ECO:0000256" key="1">
    <source>
        <dbReference type="PROSITE-ProRule" id="PRU00175"/>
    </source>
</evidence>
<organism evidence="3 4">
    <name type="scientific">Phyllosticta citrichinensis</name>
    <dbReference type="NCBI Taxonomy" id="1130410"/>
    <lineage>
        <taxon>Eukaryota</taxon>
        <taxon>Fungi</taxon>
        <taxon>Dikarya</taxon>
        <taxon>Ascomycota</taxon>
        <taxon>Pezizomycotina</taxon>
        <taxon>Dothideomycetes</taxon>
        <taxon>Dothideomycetes incertae sedis</taxon>
        <taxon>Botryosphaeriales</taxon>
        <taxon>Phyllostictaceae</taxon>
        <taxon>Phyllosticta</taxon>
    </lineage>
</organism>
<gene>
    <name evidence="3" type="ORF">IWX90DRAFT_363294</name>
</gene>
<dbReference type="SMART" id="SM00184">
    <property type="entry name" value="RING"/>
    <property type="match status" value="1"/>
</dbReference>
<keyword evidence="1" id="KW-0479">Metal-binding</keyword>
<feature type="domain" description="RING-type" evidence="2">
    <location>
        <begin position="6"/>
        <end position="48"/>
    </location>
</feature>
<proteinExistence type="predicted"/>
<dbReference type="InterPro" id="IPR001841">
    <property type="entry name" value="Znf_RING"/>
</dbReference>
<dbReference type="Gene3D" id="3.30.40.10">
    <property type="entry name" value="Zinc/RING finger domain, C3HC4 (zinc finger)"/>
    <property type="match status" value="1"/>
</dbReference>
<dbReference type="Pfam" id="PF17123">
    <property type="entry name" value="zf-RING_11"/>
    <property type="match status" value="1"/>
</dbReference>
<feature type="non-terminal residue" evidence="3">
    <location>
        <position position="53"/>
    </location>
</feature>
<name>A0ABR1XFE1_9PEZI</name>
<dbReference type="EMBL" id="JBBWUH010000015">
    <property type="protein sequence ID" value="KAK8152087.1"/>
    <property type="molecule type" value="Genomic_DNA"/>
</dbReference>
<sequence length="53" mass="6087">VETDDCSLCLDRLGRTAMFVAPCRHAWHYKCILPLLSCPESFKCPVCRTWSNI</sequence>
<reference evidence="3 4" key="1">
    <citation type="journal article" date="2022" name="G3 (Bethesda)">
        <title>Enemy or ally: a genomic approach to elucidate the lifestyle of Phyllosticta citrichinaensis.</title>
        <authorList>
            <person name="Buijs V.A."/>
            <person name="Groenewald J.Z."/>
            <person name="Haridas S."/>
            <person name="LaButti K.M."/>
            <person name="Lipzen A."/>
            <person name="Martin F.M."/>
            <person name="Barry K."/>
            <person name="Grigoriev I.V."/>
            <person name="Crous P.W."/>
            <person name="Seidl M.F."/>
        </authorList>
    </citation>
    <scope>NUCLEOTIDE SEQUENCE [LARGE SCALE GENOMIC DNA]</scope>
    <source>
        <strain evidence="3 4">CBS 129764</strain>
    </source>
</reference>
<keyword evidence="1" id="KW-0863">Zinc-finger</keyword>
<accession>A0ABR1XFE1</accession>
<dbReference type="SUPFAM" id="SSF57850">
    <property type="entry name" value="RING/U-box"/>
    <property type="match status" value="1"/>
</dbReference>
<keyword evidence="4" id="KW-1185">Reference proteome</keyword>
<keyword evidence="1" id="KW-0862">Zinc</keyword>
<evidence type="ECO:0000313" key="4">
    <source>
        <dbReference type="Proteomes" id="UP001456524"/>
    </source>
</evidence>
<comment type="caution">
    <text evidence="3">The sequence shown here is derived from an EMBL/GenBank/DDBJ whole genome shotgun (WGS) entry which is preliminary data.</text>
</comment>